<dbReference type="SUPFAM" id="SSF53850">
    <property type="entry name" value="Periplasmic binding protein-like II"/>
    <property type="match status" value="1"/>
</dbReference>
<feature type="chain" id="PRO_5032597161" evidence="2">
    <location>
        <begin position="23"/>
        <end position="319"/>
    </location>
</feature>
<dbReference type="RefSeq" id="WP_184383731.1">
    <property type="nucleotide sequence ID" value="NZ_JACIDJ010000003.1"/>
</dbReference>
<comment type="caution">
    <text evidence="3">The sequence shown here is derived from an EMBL/GenBank/DDBJ whole genome shotgun (WGS) entry which is preliminary data.</text>
</comment>
<accession>A0A840ACI9</accession>
<keyword evidence="3" id="KW-0675">Receptor</keyword>
<evidence type="ECO:0000313" key="4">
    <source>
        <dbReference type="Proteomes" id="UP000553193"/>
    </source>
</evidence>
<dbReference type="AlphaFoldDB" id="A0A840ACI9"/>
<dbReference type="PIRSF" id="PIRSF017082">
    <property type="entry name" value="YflP"/>
    <property type="match status" value="1"/>
</dbReference>
<dbReference type="EMBL" id="JACIDJ010000003">
    <property type="protein sequence ID" value="MBB3898632.1"/>
    <property type="molecule type" value="Genomic_DNA"/>
</dbReference>
<dbReference type="InterPro" id="IPR042100">
    <property type="entry name" value="Bug_dom1"/>
</dbReference>
<dbReference type="CDD" id="cd07012">
    <property type="entry name" value="PBP2_Bug_TTT"/>
    <property type="match status" value="1"/>
</dbReference>
<evidence type="ECO:0000256" key="2">
    <source>
        <dbReference type="SAM" id="SignalP"/>
    </source>
</evidence>
<dbReference type="Pfam" id="PF03401">
    <property type="entry name" value="TctC"/>
    <property type="match status" value="1"/>
</dbReference>
<dbReference type="Proteomes" id="UP000553193">
    <property type="component" value="Unassembled WGS sequence"/>
</dbReference>
<evidence type="ECO:0000313" key="3">
    <source>
        <dbReference type="EMBL" id="MBB3898632.1"/>
    </source>
</evidence>
<keyword evidence="4" id="KW-1185">Reference proteome</keyword>
<reference evidence="3 4" key="1">
    <citation type="submission" date="2020-08" db="EMBL/GenBank/DDBJ databases">
        <title>Genomic Encyclopedia of Type Strains, Phase IV (KMG-IV): sequencing the most valuable type-strain genomes for metagenomic binning, comparative biology and taxonomic classification.</title>
        <authorList>
            <person name="Goeker M."/>
        </authorList>
    </citation>
    <scope>NUCLEOTIDE SEQUENCE [LARGE SCALE GENOMIC DNA]</scope>
    <source>
        <strain evidence="3 4">DSM 19979</strain>
    </source>
</reference>
<dbReference type="PANTHER" id="PTHR42928">
    <property type="entry name" value="TRICARBOXYLATE-BINDING PROTEIN"/>
    <property type="match status" value="1"/>
</dbReference>
<comment type="similarity">
    <text evidence="1">Belongs to the UPF0065 (bug) family.</text>
</comment>
<dbReference type="Gene3D" id="3.40.190.10">
    <property type="entry name" value="Periplasmic binding protein-like II"/>
    <property type="match status" value="1"/>
</dbReference>
<dbReference type="InterPro" id="IPR005064">
    <property type="entry name" value="BUG"/>
</dbReference>
<proteinExistence type="inferred from homology"/>
<name>A0A840ACI9_9PROT</name>
<dbReference type="PANTHER" id="PTHR42928:SF5">
    <property type="entry name" value="BLR1237 PROTEIN"/>
    <property type="match status" value="1"/>
</dbReference>
<dbReference type="Gene3D" id="3.40.190.150">
    <property type="entry name" value="Bordetella uptake gene, domain 1"/>
    <property type="match status" value="1"/>
</dbReference>
<sequence length="319" mass="33464">MSITRRAALAAPLLGLSGAALAQAPGGTHLIIPYAAGGASDVVGRIALDGMVARLGGNVIMEHRAGASTTIAARHVARARPDGHTLLLGTVVTFTMAPLALREPGFDPVNDFTHMTQTCEVESLIVANPRHGSLEALMDAARRRPGELSYASWGVGTSAHLTMLELLRRANLDMLHVPFNGAPAALTEVISGRVDCMVILVAAGRGHVEAGRVKALASVMTDRIAVLPNVPTVAEMGFPGFSGGGWFSVQGPPGMEPGLARRIGTAVSDAFHDPANQEHMRNRGLVKAEPGPEALVARIRRELEQNRELMSRAGITPGT</sequence>
<gene>
    <name evidence="3" type="ORF">GGQ83_002075</name>
</gene>
<keyword evidence="2" id="KW-0732">Signal</keyword>
<evidence type="ECO:0000256" key="1">
    <source>
        <dbReference type="ARBA" id="ARBA00006987"/>
    </source>
</evidence>
<protein>
    <submittedName>
        <fullName evidence="3">Tripartite-type tricarboxylate transporter receptor subunit TctC</fullName>
    </submittedName>
</protein>
<organism evidence="3 4">
    <name type="scientific">Roseococcus suduntuyensis</name>
    <dbReference type="NCBI Taxonomy" id="455361"/>
    <lineage>
        <taxon>Bacteria</taxon>
        <taxon>Pseudomonadati</taxon>
        <taxon>Pseudomonadota</taxon>
        <taxon>Alphaproteobacteria</taxon>
        <taxon>Acetobacterales</taxon>
        <taxon>Roseomonadaceae</taxon>
        <taxon>Roseococcus</taxon>
    </lineage>
</organism>
<feature type="signal peptide" evidence="2">
    <location>
        <begin position="1"/>
        <end position="22"/>
    </location>
</feature>